<accession>I7KLW9</accession>
<reference evidence="1 2" key="1">
    <citation type="journal article" date="2012" name="J. Virol.">
        <title>The Complete Genome Sequence of Bacteriophage CP21 Reveals Modular Shuffling in Campylobacter Group II Phages.</title>
        <authorList>
            <person name="Hammerl J.A."/>
            <person name="Jackel C."/>
            <person name="Reetz J."/>
            <person name="Hertwig S."/>
        </authorList>
    </citation>
    <scope>NUCLEOTIDE SEQUENCE [LARGE SCALE GENOMIC DNA]</scope>
</reference>
<gene>
    <name evidence="1" type="primary">CP21_248</name>
</gene>
<dbReference type="InterPro" id="IPR011335">
    <property type="entry name" value="Restrct_endonuc-II-like"/>
</dbReference>
<name>I7KLW9_9CAUD</name>
<dbReference type="SUPFAM" id="SSF52980">
    <property type="entry name" value="Restriction endonuclease-like"/>
    <property type="match status" value="1"/>
</dbReference>
<dbReference type="RefSeq" id="YP_007005316.1">
    <property type="nucleotide sequence ID" value="NC_019507.1"/>
</dbReference>
<sequence length="333" mass="39851">MTESYFNDFKQFLKSEVKNGKLPYTTMYKYLLTFSEYRPKNLYARYRRLRKYTKGGITKYKCLLLYGKTGALKKWTSYCNRQAYTNTKEYKMNVLGMSDYEVDCYNQSRAVTKKNLIMRYGEDLGNKKWEDYRHRQAYTNTKEYFVEKYGEIVGEQKYYNINASKAITRENLIKKYGEYLGNEKWLNFLNNKKCIGYSKMATKLFEELESKLGNNYTFYYEPKTREIVLNSNGTPYFYDCYIKELKLIIEFNGDVFHANPKIFNSHDNPNPFDKTLTAEEIWEADNRKINHALDNGYKIIIIWENELRINTNLSNIIIEYIKSNNLLDLKEFI</sequence>
<dbReference type="EMBL" id="HE815464">
    <property type="protein sequence ID" value="CCH63708.1"/>
    <property type="molecule type" value="Genomic_DNA"/>
</dbReference>
<proteinExistence type="predicted"/>
<organism evidence="1 2">
    <name type="scientific">Campylobacter phage CP21</name>
    <dbReference type="NCBI Taxonomy" id="2881391"/>
    <lineage>
        <taxon>Viruses</taxon>
        <taxon>Duplodnaviria</taxon>
        <taxon>Heunggongvirae</taxon>
        <taxon>Uroviricota</taxon>
        <taxon>Caudoviricetes</taxon>
        <taxon>Connertonviridae</taxon>
        <taxon>Firehammervirus</taxon>
        <taxon>Firehammervirus CP21</taxon>
    </lineage>
</organism>
<keyword evidence="2" id="KW-1185">Reference proteome</keyword>
<dbReference type="KEGG" id="vg:14011057"/>
<dbReference type="Gene3D" id="3.40.960.10">
    <property type="entry name" value="VSR Endonuclease"/>
    <property type="match status" value="1"/>
</dbReference>
<evidence type="ECO:0008006" key="3">
    <source>
        <dbReference type="Google" id="ProtNLM"/>
    </source>
</evidence>
<evidence type="ECO:0000313" key="2">
    <source>
        <dbReference type="Proteomes" id="UP000050571"/>
    </source>
</evidence>
<protein>
    <recommendedName>
        <fullName evidence="3">VSR endonuclease</fullName>
    </recommendedName>
</protein>
<dbReference type="GeneID" id="14011057"/>
<dbReference type="Proteomes" id="UP000050571">
    <property type="component" value="Segment"/>
</dbReference>
<evidence type="ECO:0000313" key="1">
    <source>
        <dbReference type="EMBL" id="CCH63708.1"/>
    </source>
</evidence>